<accession>L8GUF3</accession>
<dbReference type="AlphaFoldDB" id="L8GUF3"/>
<evidence type="ECO:0000313" key="4">
    <source>
        <dbReference type="Proteomes" id="UP000011083"/>
    </source>
</evidence>
<reference evidence="3 4" key="1">
    <citation type="journal article" date="2013" name="Genome Biol.">
        <title>Genome of Acanthamoeba castellanii highlights extensive lateral gene transfer and early evolution of tyrosine kinase signaling.</title>
        <authorList>
            <person name="Clarke M."/>
            <person name="Lohan A.J."/>
            <person name="Liu B."/>
            <person name="Lagkouvardos I."/>
            <person name="Roy S."/>
            <person name="Zafar N."/>
            <person name="Bertelli C."/>
            <person name="Schilde C."/>
            <person name="Kianianmomeni A."/>
            <person name="Burglin T.R."/>
            <person name="Frech C."/>
            <person name="Turcotte B."/>
            <person name="Kopec K.O."/>
            <person name="Synnott J.M."/>
            <person name="Choo C."/>
            <person name="Paponov I."/>
            <person name="Finkler A."/>
            <person name="Soon Heng Tan C."/>
            <person name="Hutchins A.P."/>
            <person name="Weinmeier T."/>
            <person name="Rattei T."/>
            <person name="Chu J.S."/>
            <person name="Gimenez G."/>
            <person name="Irimia M."/>
            <person name="Rigden D.J."/>
            <person name="Fitzpatrick D.A."/>
            <person name="Lorenzo-Morales J."/>
            <person name="Bateman A."/>
            <person name="Chiu C.H."/>
            <person name="Tang P."/>
            <person name="Hegemann P."/>
            <person name="Fromm H."/>
            <person name="Raoult D."/>
            <person name="Greub G."/>
            <person name="Miranda-Saavedra D."/>
            <person name="Chen N."/>
            <person name="Nash P."/>
            <person name="Ginger M.L."/>
            <person name="Horn M."/>
            <person name="Schaap P."/>
            <person name="Caler L."/>
            <person name="Loftus B."/>
        </authorList>
    </citation>
    <scope>NUCLEOTIDE SEQUENCE [LARGE SCALE GENOMIC DNA]</scope>
    <source>
        <strain evidence="3 4">Neff</strain>
    </source>
</reference>
<dbReference type="VEuPathDB" id="AmoebaDB:ACA1_088450"/>
<dbReference type="SUPFAM" id="SSF50998">
    <property type="entry name" value="Quinoprotein alcohol dehydrogenase-like"/>
    <property type="match status" value="1"/>
</dbReference>
<dbReference type="KEGG" id="acan:ACA1_088450"/>
<dbReference type="RefSeq" id="XP_004338623.1">
    <property type="nucleotide sequence ID" value="XM_004338575.1"/>
</dbReference>
<evidence type="ECO:0000313" key="3">
    <source>
        <dbReference type="EMBL" id="ELR16610.1"/>
    </source>
</evidence>
<dbReference type="EMBL" id="KB007985">
    <property type="protein sequence ID" value="ELR16610.1"/>
    <property type="molecule type" value="Genomic_DNA"/>
</dbReference>
<sequence>MTRTTFLLLMVAFALYLSQPAHSAGGGGWPNWGNGISNNHRAVDETCIRQSNVHQLTPKWKLDVPSDVTAVAHRRRPTAAGSTSPTRNGNTAVPEGQAANSSVAAARGATAYSAVTAANGVFLVGSSTKSLGASNYFALQADTGRILWDYAPGGSAVSGPSVVSGSVYWGCGYARIGRGCKTFYAFSVPSC</sequence>
<dbReference type="GeneID" id="14917330"/>
<dbReference type="OrthoDB" id="416253at2759"/>
<dbReference type="PANTHER" id="PTHR32303">
    <property type="entry name" value="QUINOPROTEIN ALCOHOL DEHYDROGENASE (CYTOCHROME C)"/>
    <property type="match status" value="1"/>
</dbReference>
<dbReference type="PANTHER" id="PTHR32303:SF10">
    <property type="entry name" value="OUTER MEMBRANE PROTEIN ASSEMBLY FACTOR BAMB"/>
    <property type="match status" value="1"/>
</dbReference>
<dbReference type="Gene3D" id="2.40.10.480">
    <property type="match status" value="1"/>
</dbReference>
<gene>
    <name evidence="3" type="ORF">ACA1_088450</name>
</gene>
<feature type="compositionally biased region" description="Polar residues" evidence="1">
    <location>
        <begin position="80"/>
        <end position="91"/>
    </location>
</feature>
<proteinExistence type="predicted"/>
<dbReference type="InterPro" id="IPR011047">
    <property type="entry name" value="Quinoprotein_ADH-like_sf"/>
</dbReference>
<dbReference type="Proteomes" id="UP000011083">
    <property type="component" value="Unassembled WGS sequence"/>
</dbReference>
<keyword evidence="4" id="KW-1185">Reference proteome</keyword>
<protein>
    <submittedName>
        <fullName evidence="3">Uncharacterized protein</fullName>
    </submittedName>
</protein>
<organism evidence="3 4">
    <name type="scientific">Acanthamoeba castellanii (strain ATCC 30010 / Neff)</name>
    <dbReference type="NCBI Taxonomy" id="1257118"/>
    <lineage>
        <taxon>Eukaryota</taxon>
        <taxon>Amoebozoa</taxon>
        <taxon>Discosea</taxon>
        <taxon>Longamoebia</taxon>
        <taxon>Centramoebida</taxon>
        <taxon>Acanthamoebidae</taxon>
        <taxon>Acanthamoeba</taxon>
    </lineage>
</organism>
<keyword evidence="2" id="KW-0732">Signal</keyword>
<feature type="chain" id="PRO_5003989839" evidence="2">
    <location>
        <begin position="24"/>
        <end position="191"/>
    </location>
</feature>
<name>L8GUF3_ACACF</name>
<feature type="signal peptide" evidence="2">
    <location>
        <begin position="1"/>
        <end position="23"/>
    </location>
</feature>
<evidence type="ECO:0000256" key="1">
    <source>
        <dbReference type="SAM" id="MobiDB-lite"/>
    </source>
</evidence>
<feature type="region of interest" description="Disordered" evidence="1">
    <location>
        <begin position="74"/>
        <end position="98"/>
    </location>
</feature>
<evidence type="ECO:0000256" key="2">
    <source>
        <dbReference type="SAM" id="SignalP"/>
    </source>
</evidence>